<dbReference type="Gene3D" id="1.10.8.60">
    <property type="match status" value="1"/>
</dbReference>
<dbReference type="HOGENOM" id="CLU_072265_0_0_5"/>
<reference evidence="2" key="1">
    <citation type="submission" date="2006-06" db="EMBL/GenBank/DDBJ databases">
        <title>Complete sequence of chromosome of Chelativorans sp. BNC1.</title>
        <authorList>
            <consortium name="US DOE Joint Genome Institute"/>
            <person name="Copeland A."/>
            <person name="Lucas S."/>
            <person name="Lapidus A."/>
            <person name="Barry K."/>
            <person name="Detter J.C."/>
            <person name="Glavina del Rio T."/>
            <person name="Hammon N."/>
            <person name="Israni S."/>
            <person name="Dalin E."/>
            <person name="Tice H."/>
            <person name="Pitluck S."/>
            <person name="Chertkov O."/>
            <person name="Brettin T."/>
            <person name="Bruce D."/>
            <person name="Han C."/>
            <person name="Tapia R."/>
            <person name="Gilna P."/>
            <person name="Schmutz J."/>
            <person name="Larimer F."/>
            <person name="Land M."/>
            <person name="Hauser L."/>
            <person name="Kyrpides N."/>
            <person name="Mikhailova N."/>
            <person name="Richardson P."/>
        </authorList>
    </citation>
    <scope>NUCLEOTIDE SEQUENCE</scope>
    <source>
        <strain evidence="2">BNC1</strain>
    </source>
</reference>
<dbReference type="OrthoDB" id="7390113at2"/>
<dbReference type="eggNOG" id="COG0593">
    <property type="taxonomic scope" value="Bacteria"/>
</dbReference>
<dbReference type="PANTHER" id="PTHR30050:SF5">
    <property type="entry name" value="DNAA REGULATORY INACTIVATOR HDA"/>
    <property type="match status" value="1"/>
</dbReference>
<proteinExistence type="predicted"/>
<evidence type="ECO:0000259" key="1">
    <source>
        <dbReference type="SMART" id="SM00382"/>
    </source>
</evidence>
<dbReference type="Gene3D" id="3.40.50.300">
    <property type="entry name" value="P-loop containing nucleotide triphosphate hydrolases"/>
    <property type="match status" value="1"/>
</dbReference>
<sequence>MARGLSPRQLPLDLAHTEGRSREDLVVTPANELAVALVESWPDWPAPIVVLAGPAGSGKTHLADIWCDQSGAFPVSATAIETEAMAAAEHGPILIDDADSPLLDETGLFHLINMVRGSHTHLLLTARHLPSAWGVKLPDLLSRLKAAAAVEIREPDDMLLTGVFIKLFADRQVAVEPHVVQFMLRRMERSLSAARRIVERLDRVALERKIRISRTLAAEILEGMDEGQGSLDL</sequence>
<feature type="domain" description="AAA+ ATPase" evidence="1">
    <location>
        <begin position="45"/>
        <end position="156"/>
    </location>
</feature>
<protein>
    <submittedName>
        <fullName evidence="2">Regulatory inactivation of DnaA Hda protein</fullName>
    </submittedName>
</protein>
<evidence type="ECO:0000313" key="2">
    <source>
        <dbReference type="EMBL" id="ABG63356.1"/>
    </source>
</evidence>
<accession>Q11GW9</accession>
<organism evidence="2">
    <name type="scientific">Chelativorans sp. (strain BNC1)</name>
    <dbReference type="NCBI Taxonomy" id="266779"/>
    <lineage>
        <taxon>Bacteria</taxon>
        <taxon>Pseudomonadati</taxon>
        <taxon>Pseudomonadota</taxon>
        <taxon>Alphaproteobacteria</taxon>
        <taxon>Hyphomicrobiales</taxon>
        <taxon>Phyllobacteriaceae</taxon>
        <taxon>Chelativorans</taxon>
    </lineage>
</organism>
<dbReference type="STRING" id="266779.Meso_1963"/>
<dbReference type="InterPro" id="IPR003593">
    <property type="entry name" value="AAA+_ATPase"/>
</dbReference>
<dbReference type="SMART" id="SM00382">
    <property type="entry name" value="AAA"/>
    <property type="match status" value="1"/>
</dbReference>
<gene>
    <name evidence="2" type="ordered locus">Meso_1963</name>
</gene>
<dbReference type="SUPFAM" id="SSF52540">
    <property type="entry name" value="P-loop containing nucleoside triphosphate hydrolases"/>
    <property type="match status" value="1"/>
</dbReference>
<dbReference type="GO" id="GO:0006270">
    <property type="term" value="P:DNA replication initiation"/>
    <property type="evidence" value="ECO:0007669"/>
    <property type="project" value="TreeGrafter"/>
</dbReference>
<dbReference type="EMBL" id="CP000390">
    <property type="protein sequence ID" value="ABG63356.1"/>
    <property type="molecule type" value="Genomic_DNA"/>
</dbReference>
<dbReference type="PANTHER" id="PTHR30050">
    <property type="entry name" value="CHROMOSOMAL REPLICATION INITIATOR PROTEIN DNAA"/>
    <property type="match status" value="1"/>
</dbReference>
<dbReference type="AlphaFoldDB" id="Q11GW9"/>
<name>Q11GW9_CHESB</name>
<dbReference type="InterPro" id="IPR027417">
    <property type="entry name" value="P-loop_NTPase"/>
</dbReference>
<dbReference type="KEGG" id="mes:Meso_1963"/>
<dbReference type="GO" id="GO:0003688">
    <property type="term" value="F:DNA replication origin binding"/>
    <property type="evidence" value="ECO:0007669"/>
    <property type="project" value="TreeGrafter"/>
</dbReference>
<dbReference type="NCBIfam" id="NF006571">
    <property type="entry name" value="PRK09087.1"/>
    <property type="match status" value="1"/>
</dbReference>
<dbReference type="GO" id="GO:0005886">
    <property type="term" value="C:plasma membrane"/>
    <property type="evidence" value="ECO:0007669"/>
    <property type="project" value="TreeGrafter"/>
</dbReference>